<sequence length="142" mass="14916">MRYPVVIEHGDGTTAFGVVFPDLPGCFSAGDTLEEALDSAEEAAAGWIDAMLDAGEAIPSPSSVDGIRKAPDYAGWIVGFVTLDPAILDDRVDRANISLPRRVLARLDALARAANESRSGMIAALTLQTSVVSAEAAKMDKI</sequence>
<dbReference type="Pfam" id="PF15919">
    <property type="entry name" value="HicB_lk_antitox"/>
    <property type="match status" value="1"/>
</dbReference>
<dbReference type="Proteomes" id="UP000247417">
    <property type="component" value="Unassembled WGS sequence"/>
</dbReference>
<dbReference type="EMBL" id="NKTX01000132">
    <property type="protein sequence ID" value="PYD77851.1"/>
    <property type="molecule type" value="Genomic_DNA"/>
</dbReference>
<dbReference type="Gene3D" id="3.30.160.250">
    <property type="match status" value="1"/>
</dbReference>
<protein>
    <recommendedName>
        <fullName evidence="1">HicB-like antitoxin of toxin-antitoxin system domain-containing protein</fullName>
    </recommendedName>
</protein>
<dbReference type="OrthoDB" id="9807959at2"/>
<gene>
    <name evidence="2" type="ORF">CFR80_17305</name>
</gene>
<evidence type="ECO:0000313" key="3">
    <source>
        <dbReference type="Proteomes" id="UP000247417"/>
    </source>
</evidence>
<comment type="caution">
    <text evidence="2">The sequence shown here is derived from an EMBL/GenBank/DDBJ whole genome shotgun (WGS) entry which is preliminary data.</text>
</comment>
<dbReference type="PANTHER" id="PTHR34504">
    <property type="entry name" value="ANTITOXIN HICB"/>
    <property type="match status" value="1"/>
</dbReference>
<accession>A0A318QK39</accession>
<proteinExistence type="predicted"/>
<dbReference type="RefSeq" id="WP_010512546.1">
    <property type="nucleotide sequence ID" value="NZ_NKTX01000132.1"/>
</dbReference>
<evidence type="ECO:0000313" key="2">
    <source>
        <dbReference type="EMBL" id="PYD77851.1"/>
    </source>
</evidence>
<dbReference type="PANTHER" id="PTHR34504:SF2">
    <property type="entry name" value="UPF0150 PROTEIN SSL0259"/>
    <property type="match status" value="1"/>
</dbReference>
<dbReference type="InterPro" id="IPR031807">
    <property type="entry name" value="HicB-like"/>
</dbReference>
<feature type="domain" description="HicB-like antitoxin of toxin-antitoxin system" evidence="1">
    <location>
        <begin position="3"/>
        <end position="125"/>
    </location>
</feature>
<organism evidence="2 3">
    <name type="scientific">Komagataeibacter oboediens</name>
    <dbReference type="NCBI Taxonomy" id="65958"/>
    <lineage>
        <taxon>Bacteria</taxon>
        <taxon>Pseudomonadati</taxon>
        <taxon>Pseudomonadota</taxon>
        <taxon>Alphaproteobacteria</taxon>
        <taxon>Acetobacterales</taxon>
        <taxon>Acetobacteraceae</taxon>
        <taxon>Komagataeibacter</taxon>
    </lineage>
</organism>
<dbReference type="SUPFAM" id="SSF143100">
    <property type="entry name" value="TTHA1013/TTHA0281-like"/>
    <property type="match status" value="1"/>
</dbReference>
<evidence type="ECO:0000259" key="1">
    <source>
        <dbReference type="Pfam" id="PF15919"/>
    </source>
</evidence>
<name>A0A318QK39_9PROT</name>
<dbReference type="InterPro" id="IPR051404">
    <property type="entry name" value="TA_system_antitoxin"/>
</dbReference>
<reference evidence="2 3" key="1">
    <citation type="submission" date="2017-07" db="EMBL/GenBank/DDBJ databases">
        <title>A draft genome sequence of Komagataeibacter oboediens LMG 18849.</title>
        <authorList>
            <person name="Skraban J."/>
            <person name="Cleenwerck I."/>
            <person name="Vandamme P."/>
            <person name="Trcek J."/>
        </authorList>
    </citation>
    <scope>NUCLEOTIDE SEQUENCE [LARGE SCALE GENOMIC DNA]</scope>
    <source>
        <strain evidence="2 3">LMG 18849</strain>
    </source>
</reference>
<dbReference type="AlphaFoldDB" id="A0A318QK39"/>
<dbReference type="InterPro" id="IPR035069">
    <property type="entry name" value="TTHA1013/TTHA0281-like"/>
</dbReference>